<name>A0A1N7JGK1_9PROT</name>
<dbReference type="STRING" id="80876.SAMN05421779_102239"/>
<dbReference type="RefSeq" id="WP_076399135.1">
    <property type="nucleotide sequence ID" value="NZ_FTOA01000002.1"/>
</dbReference>
<dbReference type="EMBL" id="FTOA01000002">
    <property type="protein sequence ID" value="SIS48475.1"/>
    <property type="molecule type" value="Genomic_DNA"/>
</dbReference>
<gene>
    <name evidence="1" type="ORF">SAMN05421779_102239</name>
</gene>
<dbReference type="OrthoDB" id="4865570at2"/>
<dbReference type="InterPro" id="IPR036624">
    <property type="entry name" value="Hcp1-lik_sf"/>
</dbReference>
<proteinExistence type="predicted"/>
<keyword evidence="2" id="KW-1185">Reference proteome</keyword>
<dbReference type="Pfam" id="PF05638">
    <property type="entry name" value="T6SS_HCP"/>
    <property type="match status" value="1"/>
</dbReference>
<accession>A0A1N7JGK1</accession>
<dbReference type="PANTHER" id="PTHR36152:SF5">
    <property type="entry name" value="PROTEIN HCP1"/>
    <property type="match status" value="1"/>
</dbReference>
<dbReference type="Proteomes" id="UP000185678">
    <property type="component" value="Unassembled WGS sequence"/>
</dbReference>
<reference evidence="1 2" key="1">
    <citation type="submission" date="2017-01" db="EMBL/GenBank/DDBJ databases">
        <authorList>
            <person name="Mah S.A."/>
            <person name="Swanson W.J."/>
            <person name="Moy G.W."/>
            <person name="Vacquier V.D."/>
        </authorList>
    </citation>
    <scope>NUCLEOTIDE SEQUENCE [LARGE SCALE GENOMIC DNA]</scope>
    <source>
        <strain evidence="1 2">DSM 11589</strain>
    </source>
</reference>
<dbReference type="SUPFAM" id="SSF141452">
    <property type="entry name" value="Hcp1-like"/>
    <property type="match status" value="1"/>
</dbReference>
<dbReference type="AlphaFoldDB" id="A0A1N7JGK1"/>
<protein>
    <submittedName>
        <fullName evidence="1">Type VI secretion system secreted protein Hcp</fullName>
    </submittedName>
</protein>
<sequence>MDYIILDLGKEVVGDCQLQDNVGKIQCLSYSHGVSQPLTFDVSNNKRTSGKPQHQDFVLTKLFDKASPVLNYNCCIGKNHPTAIITIYQMDEATKAPKKYIEYTLTNAIISSVSVGGGGGVPTETLTLNYSKIKWWYMAQEDESVQKGNLAYEYDLMLAKGASSS</sequence>
<evidence type="ECO:0000313" key="1">
    <source>
        <dbReference type="EMBL" id="SIS48475.1"/>
    </source>
</evidence>
<dbReference type="Gene3D" id="2.30.110.20">
    <property type="entry name" value="Hcp1-like"/>
    <property type="match status" value="1"/>
</dbReference>
<dbReference type="PANTHER" id="PTHR36152">
    <property type="entry name" value="CYTOPLASMIC PROTEIN-RELATED"/>
    <property type="match status" value="1"/>
</dbReference>
<dbReference type="InterPro" id="IPR053165">
    <property type="entry name" value="HSI-I_assembly_Hcp1"/>
</dbReference>
<organism evidence="1 2">
    <name type="scientific">Insolitispirillum peregrinum</name>
    <dbReference type="NCBI Taxonomy" id="80876"/>
    <lineage>
        <taxon>Bacteria</taxon>
        <taxon>Pseudomonadati</taxon>
        <taxon>Pseudomonadota</taxon>
        <taxon>Alphaproteobacteria</taxon>
        <taxon>Rhodospirillales</taxon>
        <taxon>Novispirillaceae</taxon>
        <taxon>Insolitispirillum</taxon>
    </lineage>
</organism>
<dbReference type="InterPro" id="IPR008514">
    <property type="entry name" value="T6SS_Hcp"/>
</dbReference>
<evidence type="ECO:0000313" key="2">
    <source>
        <dbReference type="Proteomes" id="UP000185678"/>
    </source>
</evidence>